<feature type="binding site" evidence="8">
    <location>
        <position position="203"/>
    </location>
    <ligand>
        <name>a divalent metal cation</name>
        <dbReference type="ChEBI" id="CHEBI:60240"/>
        <label>2</label>
    </ligand>
</feature>
<feature type="binding site" evidence="8">
    <location>
        <position position="207"/>
    </location>
    <ligand>
        <name>a divalent metal cation</name>
        <dbReference type="ChEBI" id="CHEBI:60240"/>
        <label>3</label>
    </ligand>
</feature>
<evidence type="ECO:0000256" key="3">
    <source>
        <dbReference type="ARBA" id="ARBA00022801"/>
    </source>
</evidence>
<keyword evidence="8" id="KW-0862">Zinc</keyword>
<dbReference type="Gene3D" id="3.90.79.10">
    <property type="entry name" value="Nucleoside Triphosphate Pyrophosphohydrolase"/>
    <property type="match status" value="1"/>
</dbReference>
<comment type="similarity">
    <text evidence="1 8">Belongs to the Nudix hydrolase family. NudC subfamily.</text>
</comment>
<comment type="catalytic activity">
    <reaction evidence="8">
        <text>NADH + H2O = reduced beta-nicotinamide D-ribonucleotide + AMP + 2 H(+)</text>
        <dbReference type="Rhea" id="RHEA:48868"/>
        <dbReference type="ChEBI" id="CHEBI:15377"/>
        <dbReference type="ChEBI" id="CHEBI:15378"/>
        <dbReference type="ChEBI" id="CHEBI:57945"/>
        <dbReference type="ChEBI" id="CHEBI:90832"/>
        <dbReference type="ChEBI" id="CHEBI:456215"/>
        <dbReference type="EC" id="3.6.1.22"/>
    </reaction>
</comment>
<feature type="binding site" evidence="8">
    <location>
        <position position="138"/>
    </location>
    <ligand>
        <name>substrate</name>
    </ligand>
</feature>
<keyword evidence="5 8" id="KW-0520">NAD</keyword>
<comment type="caution">
    <text evidence="8">Lacks conserved residue(s) required for the propagation of feature annotation.</text>
</comment>
<dbReference type="InterPro" id="IPR000086">
    <property type="entry name" value="NUDIX_hydrolase_dom"/>
</dbReference>
<organism evidence="10 11">
    <name type="scientific">Aeromonas salmonicida subsp. salmonicida 01-B526</name>
    <dbReference type="NCBI Taxonomy" id="1076135"/>
    <lineage>
        <taxon>Bacteria</taxon>
        <taxon>Pseudomonadati</taxon>
        <taxon>Pseudomonadota</taxon>
        <taxon>Gammaproteobacteria</taxon>
        <taxon>Aeromonadales</taxon>
        <taxon>Aeromonadaceae</taxon>
        <taxon>Aeromonas</taxon>
    </lineage>
</organism>
<evidence type="ECO:0000256" key="6">
    <source>
        <dbReference type="ARBA" id="ARBA00023211"/>
    </source>
</evidence>
<dbReference type="InterPro" id="IPR015797">
    <property type="entry name" value="NUDIX_hydrolase-like_dom_sf"/>
</dbReference>
<evidence type="ECO:0000256" key="7">
    <source>
        <dbReference type="ARBA" id="ARBA00023679"/>
    </source>
</evidence>
<keyword evidence="3 8" id="KW-0378">Hydrolase</keyword>
<feature type="binding site" evidence="8">
    <location>
        <position position="128"/>
    </location>
    <ligand>
        <name>Zn(2+)</name>
        <dbReference type="ChEBI" id="CHEBI:29105"/>
    </ligand>
</feature>
<dbReference type="InterPro" id="IPR015376">
    <property type="entry name" value="Znr_NADH_PPase"/>
</dbReference>
<keyword evidence="4 8" id="KW-0460">Magnesium</keyword>
<dbReference type="EC" id="3.6.1.22" evidence="8"/>
<dbReference type="EC" id="3.6.1.-" evidence="8"/>
<dbReference type="Proteomes" id="UP000006428">
    <property type="component" value="Unassembled WGS sequence"/>
</dbReference>
<evidence type="ECO:0000256" key="8">
    <source>
        <dbReference type="HAMAP-Rule" id="MF_00297"/>
    </source>
</evidence>
<feature type="binding site" evidence="8">
    <location>
        <position position="95"/>
    </location>
    <ligand>
        <name>substrate</name>
    </ligand>
</feature>
<feature type="domain" description="Nudix hydrolase" evidence="9">
    <location>
        <begin position="151"/>
        <end position="277"/>
    </location>
</feature>
<sequence length="282" mass="31742">MSVPCTLFSTRDFNLIFNESLHLMPLTEQARWFVLGGEHLVLLDEQGHIPQGPRACLPAHFHPASFERFDEWDGLPCYLLDLGADADASHFTPLRQLMVAGDEEGFRLAGRAWQLATFRRSHRFCGECGAPMAPKAGEWAQVCQLGHTVYPRISPCIIVAVRKGPEILLAAHRRHYQVEDPMYTVLAGFVEAGENLEQCVAREVFEESGIRVRNVRYVASQPWPFPHSLMMGFTADYDSGEIRVQDDELVAADFFTADRLPRLPPHGTIARRLIEQSLAEEG</sequence>
<evidence type="ECO:0000313" key="10">
    <source>
        <dbReference type="EMBL" id="EHI53108.1"/>
    </source>
</evidence>
<feature type="binding site" evidence="8">
    <location>
        <position position="203"/>
    </location>
    <ligand>
        <name>a divalent metal cation</name>
        <dbReference type="ChEBI" id="CHEBI:60240"/>
        <label>3</label>
    </ligand>
</feature>
<evidence type="ECO:0000259" key="9">
    <source>
        <dbReference type="PROSITE" id="PS51462"/>
    </source>
</evidence>
<keyword evidence="2 8" id="KW-0479">Metal-binding</keyword>
<dbReference type="InterPro" id="IPR022925">
    <property type="entry name" value="RNA_Hydrolase_NudC"/>
</dbReference>
<evidence type="ECO:0000256" key="4">
    <source>
        <dbReference type="ARBA" id="ARBA00022842"/>
    </source>
</evidence>
<feature type="binding site" evidence="8">
    <location>
        <position position="207"/>
    </location>
    <ligand>
        <name>a divalent metal cation</name>
        <dbReference type="ChEBI" id="CHEBI:60240"/>
        <label>1</label>
    </ligand>
</feature>
<feature type="binding site" evidence="8">
    <location>
        <position position="143"/>
    </location>
    <ligand>
        <name>Zn(2+)</name>
        <dbReference type="ChEBI" id="CHEBI:29105"/>
    </ligand>
</feature>
<dbReference type="SUPFAM" id="SSF55811">
    <property type="entry name" value="Nudix"/>
    <property type="match status" value="2"/>
</dbReference>
<comment type="subunit">
    <text evidence="8">Homodimer.</text>
</comment>
<name>A0ABN0E1M9_AERSS</name>
<gene>
    <name evidence="8" type="primary">nudC</name>
    <name evidence="10" type="ORF">IYQ_07666</name>
</gene>
<dbReference type="PANTHER" id="PTHR42904:SF6">
    <property type="entry name" value="NAD-CAPPED RNA HYDROLASE NUDT12"/>
    <property type="match status" value="1"/>
</dbReference>
<accession>A0ABN0E1M9</accession>
<comment type="catalytic activity">
    <reaction evidence="8">
        <text>NAD(+) + H2O = beta-nicotinamide D-ribonucleotide + AMP + 2 H(+)</text>
        <dbReference type="Rhea" id="RHEA:11800"/>
        <dbReference type="ChEBI" id="CHEBI:14649"/>
        <dbReference type="ChEBI" id="CHEBI:15377"/>
        <dbReference type="ChEBI" id="CHEBI:15378"/>
        <dbReference type="ChEBI" id="CHEBI:57540"/>
        <dbReference type="ChEBI" id="CHEBI:456215"/>
        <dbReference type="EC" id="3.6.1.22"/>
    </reaction>
</comment>
<dbReference type="PANTHER" id="PTHR42904">
    <property type="entry name" value="NUDIX HYDROLASE, NUDC SUBFAMILY"/>
    <property type="match status" value="1"/>
</dbReference>
<evidence type="ECO:0000256" key="2">
    <source>
        <dbReference type="ARBA" id="ARBA00022723"/>
    </source>
</evidence>
<comment type="cofactor">
    <cofactor evidence="8">
        <name>Zn(2+)</name>
        <dbReference type="ChEBI" id="CHEBI:29105"/>
    </cofactor>
    <text evidence="8">Binds 1 zinc ion per subunit.</text>
</comment>
<comment type="caution">
    <text evidence="10">The sequence shown here is derived from an EMBL/GenBank/DDBJ whole genome shotgun (WGS) entry which is preliminary data.</text>
</comment>
<dbReference type="InterPro" id="IPR020084">
    <property type="entry name" value="NUDIX_hydrolase_CS"/>
</dbReference>
<proteinExistence type="inferred from homology"/>
<feature type="binding site" evidence="8">
    <location>
        <position position="187"/>
    </location>
    <ligand>
        <name>a divalent metal cation</name>
        <dbReference type="ChEBI" id="CHEBI:60240"/>
        <label>1</label>
    </ligand>
</feature>
<dbReference type="EMBL" id="AGVO01000027">
    <property type="protein sequence ID" value="EHI53108.1"/>
    <property type="molecule type" value="Genomic_DNA"/>
</dbReference>
<feature type="binding site" evidence="8">
    <location>
        <position position="248"/>
    </location>
    <ligand>
        <name>a divalent metal cation</name>
        <dbReference type="ChEBI" id="CHEBI:60240"/>
        <label>3</label>
    </ligand>
</feature>
<keyword evidence="11" id="KW-1185">Reference proteome</keyword>
<feature type="binding site" evidence="8">
    <location>
        <position position="125"/>
    </location>
    <ligand>
        <name>Zn(2+)</name>
        <dbReference type="ChEBI" id="CHEBI:29105"/>
    </ligand>
</feature>
<dbReference type="PROSITE" id="PS51462">
    <property type="entry name" value="NUDIX"/>
    <property type="match status" value="1"/>
</dbReference>
<dbReference type="HAMAP" id="MF_00297">
    <property type="entry name" value="Nudix_NudC"/>
    <property type="match status" value="1"/>
</dbReference>
<comment type="function">
    <text evidence="8">mRNA decapping enzyme that specifically removes the nicotinamide adenine dinucleotide (NAD) cap from a subset of mRNAs by hydrolyzing the diphosphate linkage to produce nicotinamide mononucleotide (NMN) and 5' monophosphate mRNA. The NAD-cap is present at the 5'-end of some mRNAs and stabilizes RNA against 5'-processing. Has preference for mRNAs with a 5'-end purine. Catalyzes the hydrolysis of a broad range of dinucleotide pyrophosphates.</text>
</comment>
<feature type="binding site" evidence="8">
    <location>
        <position position="270"/>
    </location>
    <ligand>
        <name>substrate</name>
    </ligand>
</feature>
<feature type="binding site" evidence="8">
    <location>
        <begin position="221"/>
        <end position="228"/>
    </location>
    <ligand>
        <name>substrate</name>
    </ligand>
</feature>
<dbReference type="Pfam" id="PF09297">
    <property type="entry name" value="Zn_ribbon_NUD"/>
    <property type="match status" value="1"/>
</dbReference>
<dbReference type="PROSITE" id="PS00893">
    <property type="entry name" value="NUDIX_BOX"/>
    <property type="match status" value="1"/>
</dbReference>
<comment type="cofactor">
    <cofactor evidence="8">
        <name>Mg(2+)</name>
        <dbReference type="ChEBI" id="CHEBI:18420"/>
    </cofactor>
    <cofactor evidence="8">
        <name>Mn(2+)</name>
        <dbReference type="ChEBI" id="CHEBI:29035"/>
    </cofactor>
    <text evidence="8">Divalent metal cations. Mg(2+) or Mn(2+).</text>
</comment>
<dbReference type="CDD" id="cd03429">
    <property type="entry name" value="NUDIX_NADH_pyrophosphatase_Nudt13"/>
    <property type="match status" value="1"/>
</dbReference>
<keyword evidence="6 8" id="KW-0464">Manganese</keyword>
<evidence type="ECO:0000256" key="1">
    <source>
        <dbReference type="ARBA" id="ARBA00009595"/>
    </source>
</evidence>
<comment type="catalytic activity">
    <reaction evidence="7">
        <text>a 5'-end NAD(+)-phospho-ribonucleoside in mRNA + H2O = a 5'-end phospho-adenosine-phospho-ribonucleoside in mRNA + beta-nicotinamide D-ribonucleotide + 2 H(+)</text>
        <dbReference type="Rhea" id="RHEA:60876"/>
        <dbReference type="Rhea" id="RHEA-COMP:15698"/>
        <dbReference type="Rhea" id="RHEA-COMP:15719"/>
        <dbReference type="ChEBI" id="CHEBI:14649"/>
        <dbReference type="ChEBI" id="CHEBI:15377"/>
        <dbReference type="ChEBI" id="CHEBI:15378"/>
        <dbReference type="ChEBI" id="CHEBI:144029"/>
        <dbReference type="ChEBI" id="CHEBI:144051"/>
    </reaction>
    <physiologicalReaction direction="left-to-right" evidence="7">
        <dbReference type="Rhea" id="RHEA:60877"/>
    </physiologicalReaction>
</comment>
<dbReference type="Gene3D" id="3.90.79.20">
    <property type="match status" value="1"/>
</dbReference>
<dbReference type="Pfam" id="PF00293">
    <property type="entry name" value="NUDIX"/>
    <property type="match status" value="1"/>
</dbReference>
<dbReference type="InterPro" id="IPR049734">
    <property type="entry name" value="NudC-like_C"/>
</dbReference>
<evidence type="ECO:0000256" key="5">
    <source>
        <dbReference type="ARBA" id="ARBA00023027"/>
    </source>
</evidence>
<feature type="short sequence motif" description="Nudix box" evidence="8">
    <location>
        <begin position="188"/>
        <end position="209"/>
    </location>
</feature>
<protein>
    <recommendedName>
        <fullName evidence="8">NAD-capped RNA hydrolase NudC</fullName>
        <shortName evidence="8">DeNADding enzyme NudC</shortName>
        <ecNumber evidence="8">3.6.1.-</ecNumber>
    </recommendedName>
    <alternativeName>
        <fullName evidence="8">NADH pyrophosphatase</fullName>
        <ecNumber evidence="8">3.6.1.22</ecNumber>
    </alternativeName>
</protein>
<evidence type="ECO:0000313" key="11">
    <source>
        <dbReference type="Proteomes" id="UP000006428"/>
    </source>
</evidence>
<feature type="binding site" evidence="8">
    <location>
        <position position="248"/>
    </location>
    <ligand>
        <name>a divalent metal cation</name>
        <dbReference type="ChEBI" id="CHEBI:60240"/>
        <label>1</label>
    </ligand>
</feature>
<dbReference type="InterPro" id="IPR050241">
    <property type="entry name" value="NAD-cap_RNA_hydrolase_NudC"/>
</dbReference>
<dbReference type="NCBIfam" id="NF001299">
    <property type="entry name" value="PRK00241.1"/>
    <property type="match status" value="1"/>
</dbReference>
<reference evidence="10 11" key="1">
    <citation type="journal article" date="2012" name="Front. Microbiol.">
        <title>Draft Genome Sequence of the Virulent Strain 01-B526 of the Fish Pathogen Aeromonas salmonicida.</title>
        <authorList>
            <person name="Charette S.J."/>
            <person name="Brochu F."/>
            <person name="Boyle B."/>
            <person name="Filion G."/>
            <person name="Tanaka K.H."/>
            <person name="Derome N."/>
        </authorList>
    </citation>
    <scope>NUCLEOTIDE SEQUENCE [LARGE SCALE GENOMIC DNA]</scope>
    <source>
        <strain evidence="10 11">01-B526</strain>
    </source>
</reference>
<feature type="binding site" evidence="8">
    <location>
        <position position="150"/>
    </location>
    <ligand>
        <name>substrate</name>
    </ligand>
</feature>